<comment type="caution">
    <text evidence="2">The sequence shown here is derived from an EMBL/GenBank/DDBJ whole genome shotgun (WGS) entry which is preliminary data.</text>
</comment>
<dbReference type="InterPro" id="IPR034768">
    <property type="entry name" value="4FE4S_WBL"/>
</dbReference>
<evidence type="ECO:0000313" key="2">
    <source>
        <dbReference type="EMBL" id="MFG1709264.1"/>
    </source>
</evidence>
<dbReference type="EMBL" id="JBICRM010000034">
    <property type="protein sequence ID" value="MFG1709264.1"/>
    <property type="molecule type" value="Genomic_DNA"/>
</dbReference>
<sequence length="121" mass="12907">MTCTKPPAPNLAARLRSLTDLIDESGLCTTTGANPDHWFPDVEPAGNATTQRRFYEQAAAARCFGCPTLNECLEVTLAEEGSLLLEHGYEPHGIRAGLAPWMRLHLLVASGSAGTDAEEAA</sequence>
<dbReference type="RefSeq" id="WP_393173871.1">
    <property type="nucleotide sequence ID" value="NZ_JBICRM010000034.1"/>
</dbReference>
<gene>
    <name evidence="2" type="ORF">ACFLIM_39340</name>
</gene>
<dbReference type="Proteomes" id="UP001603978">
    <property type="component" value="Unassembled WGS sequence"/>
</dbReference>
<evidence type="ECO:0000259" key="1">
    <source>
        <dbReference type="PROSITE" id="PS51674"/>
    </source>
</evidence>
<organism evidence="2 3">
    <name type="scientific">Nonomuraea marmarensis</name>
    <dbReference type="NCBI Taxonomy" id="3351344"/>
    <lineage>
        <taxon>Bacteria</taxon>
        <taxon>Bacillati</taxon>
        <taxon>Actinomycetota</taxon>
        <taxon>Actinomycetes</taxon>
        <taxon>Streptosporangiales</taxon>
        <taxon>Streptosporangiaceae</taxon>
        <taxon>Nonomuraea</taxon>
    </lineage>
</organism>
<keyword evidence="3" id="KW-1185">Reference proteome</keyword>
<protein>
    <recommendedName>
        <fullName evidence="1">4Fe-4S Wbl-type domain-containing protein</fullName>
    </recommendedName>
</protein>
<dbReference type="PROSITE" id="PS51674">
    <property type="entry name" value="4FE4S_WBL"/>
    <property type="match status" value="1"/>
</dbReference>
<name>A0ABW7APD7_9ACTN</name>
<proteinExistence type="predicted"/>
<accession>A0ABW7APD7</accession>
<feature type="domain" description="4Fe-4S Wbl-type" evidence="1">
    <location>
        <begin position="27"/>
        <end position="105"/>
    </location>
</feature>
<evidence type="ECO:0000313" key="3">
    <source>
        <dbReference type="Proteomes" id="UP001603978"/>
    </source>
</evidence>
<reference evidence="2 3" key="1">
    <citation type="submission" date="2024-10" db="EMBL/GenBank/DDBJ databases">
        <authorList>
            <person name="Topkara A.R."/>
            <person name="Saygin H."/>
        </authorList>
    </citation>
    <scope>NUCLEOTIDE SEQUENCE [LARGE SCALE GENOMIC DNA]</scope>
    <source>
        <strain evidence="2 3">M3C6</strain>
    </source>
</reference>